<dbReference type="EC" id="3.2.1.46" evidence="2"/>
<dbReference type="SUPFAM" id="SSF50370">
    <property type="entry name" value="Ricin B-like lectins"/>
    <property type="match status" value="1"/>
</dbReference>
<dbReference type="EMBL" id="CP163439">
    <property type="protein sequence ID" value="XDQ39319.1"/>
    <property type="molecule type" value="Genomic_DNA"/>
</dbReference>
<gene>
    <name evidence="8" type="ORF">AB5J49_41545</name>
</gene>
<dbReference type="SUPFAM" id="SSF51445">
    <property type="entry name" value="(Trans)glycosidases"/>
    <property type="match status" value="1"/>
</dbReference>
<feature type="domain" description="Ricin B lectin" evidence="7">
    <location>
        <begin position="699"/>
        <end position="825"/>
    </location>
</feature>
<evidence type="ECO:0000256" key="2">
    <source>
        <dbReference type="ARBA" id="ARBA00012657"/>
    </source>
</evidence>
<dbReference type="CDD" id="cd23451">
    <property type="entry name" value="beta-trefoil_Ricin_laminarinase"/>
    <property type="match status" value="1"/>
</dbReference>
<proteinExistence type="inferred from homology"/>
<keyword evidence="4" id="KW-0442">Lipid degradation</keyword>
<evidence type="ECO:0000256" key="1">
    <source>
        <dbReference type="ARBA" id="ARBA00005637"/>
    </source>
</evidence>
<dbReference type="PROSITE" id="PS50231">
    <property type="entry name" value="RICIN_B_LECTIN"/>
    <property type="match status" value="1"/>
</dbReference>
<dbReference type="Gene3D" id="2.60.120.560">
    <property type="entry name" value="Exo-inulinase, domain 1"/>
    <property type="match status" value="1"/>
</dbReference>
<dbReference type="Gene3D" id="3.20.20.70">
    <property type="entry name" value="Aldolase class I"/>
    <property type="match status" value="1"/>
</dbReference>
<dbReference type="InterPro" id="IPR013320">
    <property type="entry name" value="ConA-like_dom_sf"/>
</dbReference>
<dbReference type="Gene3D" id="2.80.10.50">
    <property type="match status" value="3"/>
</dbReference>
<dbReference type="InterPro" id="IPR049161">
    <property type="entry name" value="GH59_cat"/>
</dbReference>
<dbReference type="InterPro" id="IPR017853">
    <property type="entry name" value="GH"/>
</dbReference>
<dbReference type="Gene3D" id="3.20.20.80">
    <property type="entry name" value="Glycosidases"/>
    <property type="match status" value="1"/>
</dbReference>
<dbReference type="GO" id="GO:0016020">
    <property type="term" value="C:membrane"/>
    <property type="evidence" value="ECO:0007669"/>
    <property type="project" value="GOC"/>
</dbReference>
<evidence type="ECO:0000256" key="3">
    <source>
        <dbReference type="ARBA" id="ARBA00022919"/>
    </source>
</evidence>
<dbReference type="Pfam" id="PF02057">
    <property type="entry name" value="Glyco_hydro_59"/>
    <property type="match status" value="1"/>
</dbReference>
<keyword evidence="3" id="KW-0746">Sphingolipid metabolism</keyword>
<feature type="signal peptide" evidence="6">
    <location>
        <begin position="1"/>
        <end position="38"/>
    </location>
</feature>
<evidence type="ECO:0000256" key="6">
    <source>
        <dbReference type="SAM" id="SignalP"/>
    </source>
</evidence>
<dbReference type="GO" id="GO:0004336">
    <property type="term" value="F:galactosylceramidase activity"/>
    <property type="evidence" value="ECO:0007669"/>
    <property type="project" value="UniProtKB-EC"/>
</dbReference>
<dbReference type="SMART" id="SM00458">
    <property type="entry name" value="RICIN"/>
    <property type="match status" value="1"/>
</dbReference>
<dbReference type="PANTHER" id="PTHR15172">
    <property type="entry name" value="GALACTOCEREBROSIDASE"/>
    <property type="match status" value="1"/>
</dbReference>
<dbReference type="Pfam" id="PF00652">
    <property type="entry name" value="Ricin_B_lectin"/>
    <property type="match status" value="1"/>
</dbReference>
<dbReference type="InterPro" id="IPR001286">
    <property type="entry name" value="Glyco_hydro_59"/>
</dbReference>
<organism evidence="8">
    <name type="scientific">Streptomyces sp. R28</name>
    <dbReference type="NCBI Taxonomy" id="3238628"/>
    <lineage>
        <taxon>Bacteria</taxon>
        <taxon>Bacillati</taxon>
        <taxon>Actinomycetota</taxon>
        <taxon>Actinomycetes</taxon>
        <taxon>Kitasatosporales</taxon>
        <taxon>Streptomycetaceae</taxon>
        <taxon>Streptomyces</taxon>
    </lineage>
</organism>
<dbReference type="InterPro" id="IPR035992">
    <property type="entry name" value="Ricin_B-like_lectins"/>
</dbReference>
<name>A0AB39QE35_9ACTN</name>
<evidence type="ECO:0000259" key="7">
    <source>
        <dbReference type="SMART" id="SM00458"/>
    </source>
</evidence>
<sequence length="825" mass="87449">MNLSSPIRRRLPRRTSLLAALALTAAALVNWSAPAAQAATTSITVDGSATGRTFDGVGAISGGGGNSRLLIDYPEPQRSQILDYLFKPGYGASLQSFKIEIGGDTNTTDGAEASHEHTQGVVDCNQGYEWWLAKQAKARNPDIKLYGLAWGAPGWVGGGSNTFFTPNAISYLTNWIGCAAQHKLNIDYLGGWNERSYNATWYENLKSALVSKGYGATKLVAADDTWAVAGAMAGDPTFKDAVDIVGVHYPCGYINGAAIGNTSDFKNCPSNSTAQNLGTPLWASENGSEDAEAGATSVARAVNRDYIDGRMTAYYNWPLVAALYPNTYFAFNGLAVANQPWSGHYSIAKTAWVLAHTSQFAQIGWQYQDSASGYLGGAKSNGSYVTLKSPNHSDYSTVIETVNATAAQTLTVKVTGGLSSGQVHVWGTNLMSPNDSDHFVHTTDVTPSGGSYTLTLQPGYVYTVTTTTGQGKGTATSPSAAPLSLPYSNNFETPATTTSPRYFTDMNGAFQTAACGGGRTGTCLRQLAQTAPVRWTSENYYAPYTFMGDDSWGNYTVTADTMFEQSGAVELLGRIGMQGRNNNGLQAYHLRVSNTGTWSIVKSDVVNSAWAYTTLASGSTTALGTNRWHTVSLTMQGSTISAKLDGTTLGSVTDNSYTHGRAGLGTADSTSSVTGGGYQTQQFDNFAVTPGSNPIPTRSGAVPSGISGKCLDLNEGNTTNGTAVQLYDCNQKPGSQTWTYNADGTLTIGGKCLDVVKQGVTNGTLVDIWTCNGGDNQKWTQQADGTLRSMQSGRCLDVPNGSTANLTRLHIWGCNNGTNQRWILP</sequence>
<comment type="similarity">
    <text evidence="1">Belongs to the glycosyl hydrolase 59 family.</text>
</comment>
<reference evidence="8" key="1">
    <citation type="submission" date="2024-07" db="EMBL/GenBank/DDBJ databases">
        <authorList>
            <person name="Yu S.T."/>
        </authorList>
    </citation>
    <scope>NUCLEOTIDE SEQUENCE</scope>
    <source>
        <strain evidence="8">R28</strain>
    </source>
</reference>
<dbReference type="GO" id="GO:0005764">
    <property type="term" value="C:lysosome"/>
    <property type="evidence" value="ECO:0007669"/>
    <property type="project" value="TreeGrafter"/>
</dbReference>
<dbReference type="PRINTS" id="PR00850">
    <property type="entry name" value="GLHYDRLASE59"/>
</dbReference>
<feature type="chain" id="PRO_5044294766" description="galactosylceramidase" evidence="6">
    <location>
        <begin position="39"/>
        <end position="825"/>
    </location>
</feature>
<evidence type="ECO:0000313" key="8">
    <source>
        <dbReference type="EMBL" id="XDQ39319.1"/>
    </source>
</evidence>
<keyword evidence="3" id="KW-0443">Lipid metabolism</keyword>
<dbReference type="SUPFAM" id="SSF49899">
    <property type="entry name" value="Concanavalin A-like lectins/glucanases"/>
    <property type="match status" value="1"/>
</dbReference>
<dbReference type="InterPro" id="IPR049162">
    <property type="entry name" value="GH59_C"/>
</dbReference>
<protein>
    <recommendedName>
        <fullName evidence="2">galactosylceramidase</fullName>
        <ecNumber evidence="2">3.2.1.46</ecNumber>
    </recommendedName>
    <alternativeName>
        <fullName evidence="5">Galactosylceramidase</fullName>
    </alternativeName>
</protein>
<dbReference type="GO" id="GO:0006683">
    <property type="term" value="P:galactosylceramide catabolic process"/>
    <property type="evidence" value="ECO:0007669"/>
    <property type="project" value="InterPro"/>
</dbReference>
<dbReference type="AlphaFoldDB" id="A0AB39QE35"/>
<evidence type="ECO:0000256" key="5">
    <source>
        <dbReference type="ARBA" id="ARBA00033098"/>
    </source>
</evidence>
<dbReference type="RefSeq" id="WP_369174043.1">
    <property type="nucleotide sequence ID" value="NZ_CP163439.1"/>
</dbReference>
<dbReference type="InterPro" id="IPR006311">
    <property type="entry name" value="TAT_signal"/>
</dbReference>
<keyword evidence="6" id="KW-0732">Signal</keyword>
<dbReference type="Pfam" id="PF21708">
    <property type="entry name" value="Glyco_hydro_59_C"/>
    <property type="match status" value="1"/>
</dbReference>
<evidence type="ECO:0000256" key="4">
    <source>
        <dbReference type="ARBA" id="ARBA00022963"/>
    </source>
</evidence>
<dbReference type="InterPro" id="IPR013785">
    <property type="entry name" value="Aldolase_TIM"/>
</dbReference>
<accession>A0AB39QE35</accession>
<dbReference type="InterPro" id="IPR000772">
    <property type="entry name" value="Ricin_B_lectin"/>
</dbReference>
<dbReference type="PANTHER" id="PTHR15172:SF1">
    <property type="entry name" value="GALACTOCEREBROSIDASE"/>
    <property type="match status" value="1"/>
</dbReference>
<dbReference type="PROSITE" id="PS51318">
    <property type="entry name" value="TAT"/>
    <property type="match status" value="1"/>
</dbReference>